<dbReference type="InterPro" id="IPR036291">
    <property type="entry name" value="NAD(P)-bd_dom_sf"/>
</dbReference>
<dbReference type="SUPFAM" id="SSF51735">
    <property type="entry name" value="NAD(P)-binding Rossmann-fold domains"/>
    <property type="match status" value="1"/>
</dbReference>
<evidence type="ECO:0000256" key="1">
    <source>
        <dbReference type="ARBA" id="ARBA00006484"/>
    </source>
</evidence>
<sequence>MESFAGKVAVVTGAATGIGRQAALCFAEAGARVALLDTVVSAAEDVAHAIECTGAKAIVLRTDVSRADDVRDAIDTTVATFGRLDIAFNNAGIAPRGAPVAEFDEDEWDRTIAVNLKGVWLCMKHECRHMLSFGGGAIVNTSSIMGLVSGPGLSAYSASKSGVIGLTKSVAIDYASRGIRVNAVCPGGIAHTAITDRPENRDDMARLTQATPMARLGEPRDIAETVMWLCSPAARFVTGQAIAVDGGFTVW</sequence>
<dbReference type="PANTHER" id="PTHR24321">
    <property type="entry name" value="DEHYDROGENASES, SHORT CHAIN"/>
    <property type="match status" value="1"/>
</dbReference>
<reference evidence="5 6" key="1">
    <citation type="submission" date="2019-09" db="EMBL/GenBank/DDBJ databases">
        <authorList>
            <person name="Depoorter E."/>
        </authorList>
    </citation>
    <scope>NUCLEOTIDE SEQUENCE [LARGE SCALE GENOMIC DNA]</scope>
    <source>
        <strain evidence="5">LMG 23254</strain>
    </source>
</reference>
<dbReference type="Gene3D" id="3.40.50.720">
    <property type="entry name" value="NAD(P)-binding Rossmann-like Domain"/>
    <property type="match status" value="1"/>
</dbReference>
<dbReference type="PRINTS" id="PR00081">
    <property type="entry name" value="GDHRDH"/>
</dbReference>
<dbReference type="Proteomes" id="UP000494218">
    <property type="component" value="Unassembled WGS sequence"/>
</dbReference>
<evidence type="ECO:0000259" key="4">
    <source>
        <dbReference type="SMART" id="SM00822"/>
    </source>
</evidence>
<evidence type="ECO:0000256" key="2">
    <source>
        <dbReference type="ARBA" id="ARBA00023002"/>
    </source>
</evidence>
<evidence type="ECO:0000256" key="3">
    <source>
        <dbReference type="ARBA" id="ARBA00023027"/>
    </source>
</evidence>
<dbReference type="Pfam" id="PF13561">
    <property type="entry name" value="adh_short_C2"/>
    <property type="match status" value="1"/>
</dbReference>
<dbReference type="PROSITE" id="PS00061">
    <property type="entry name" value="ADH_SHORT"/>
    <property type="match status" value="1"/>
</dbReference>
<comment type="similarity">
    <text evidence="1">Belongs to the short-chain dehydrogenases/reductases (SDR) family.</text>
</comment>
<accession>A0A6P2LR78</accession>
<evidence type="ECO:0000313" key="6">
    <source>
        <dbReference type="Proteomes" id="UP000494218"/>
    </source>
</evidence>
<dbReference type="AlphaFoldDB" id="A0A6P2LR78"/>
<dbReference type="RefSeq" id="WP_175032344.1">
    <property type="nucleotide sequence ID" value="NZ_CABVPW010000016.1"/>
</dbReference>
<keyword evidence="3" id="KW-0520">NAD</keyword>
<proteinExistence type="inferred from homology"/>
<dbReference type="InterPro" id="IPR057326">
    <property type="entry name" value="KR_dom"/>
</dbReference>
<feature type="domain" description="Ketoreductase" evidence="4">
    <location>
        <begin position="7"/>
        <end position="192"/>
    </location>
</feature>
<evidence type="ECO:0000313" key="5">
    <source>
        <dbReference type="EMBL" id="VWB74470.1"/>
    </source>
</evidence>
<dbReference type="SMART" id="SM00822">
    <property type="entry name" value="PKS_KR"/>
    <property type="match status" value="1"/>
</dbReference>
<keyword evidence="2" id="KW-0560">Oxidoreductase</keyword>
<protein>
    <submittedName>
        <fullName evidence="5">Short-chain dehydrogenase</fullName>
    </submittedName>
</protein>
<dbReference type="EMBL" id="CABVPW010000016">
    <property type="protein sequence ID" value="VWB74470.1"/>
    <property type="molecule type" value="Genomic_DNA"/>
</dbReference>
<organism evidence="5 6">
    <name type="scientific">Burkholderia lata (strain ATCC 17760 / DSM 23089 / LMG 22485 / NCIMB 9086 / R18194 / 383)</name>
    <dbReference type="NCBI Taxonomy" id="482957"/>
    <lineage>
        <taxon>Bacteria</taxon>
        <taxon>Pseudomonadati</taxon>
        <taxon>Pseudomonadota</taxon>
        <taxon>Betaproteobacteria</taxon>
        <taxon>Burkholderiales</taxon>
        <taxon>Burkholderiaceae</taxon>
        <taxon>Burkholderia</taxon>
        <taxon>Burkholderia cepacia complex</taxon>
    </lineage>
</organism>
<dbReference type="CDD" id="cd05233">
    <property type="entry name" value="SDR_c"/>
    <property type="match status" value="1"/>
</dbReference>
<dbReference type="InterPro" id="IPR002347">
    <property type="entry name" value="SDR_fam"/>
</dbReference>
<dbReference type="InterPro" id="IPR020904">
    <property type="entry name" value="Sc_DH/Rdtase_CS"/>
</dbReference>
<name>A0A6P2LR78_BURL3</name>
<dbReference type="NCBIfam" id="NF005559">
    <property type="entry name" value="PRK07231.1"/>
    <property type="match status" value="1"/>
</dbReference>
<gene>
    <name evidence="5" type="ORF">BLA23254_03491</name>
</gene>
<dbReference type="GO" id="GO:0016491">
    <property type="term" value="F:oxidoreductase activity"/>
    <property type="evidence" value="ECO:0007669"/>
    <property type="project" value="UniProtKB-KW"/>
</dbReference>
<dbReference type="FunFam" id="3.40.50.720:FF:000084">
    <property type="entry name" value="Short-chain dehydrogenase reductase"/>
    <property type="match status" value="1"/>
</dbReference>
<dbReference type="PRINTS" id="PR00080">
    <property type="entry name" value="SDRFAMILY"/>
</dbReference>
<dbReference type="PANTHER" id="PTHR24321:SF8">
    <property type="entry name" value="ESTRADIOL 17-BETA-DEHYDROGENASE 8-RELATED"/>
    <property type="match status" value="1"/>
</dbReference>